<evidence type="ECO:0000313" key="12">
    <source>
        <dbReference type="EMBL" id="OLY85787.1"/>
    </source>
</evidence>
<dbReference type="OrthoDB" id="4243at2759"/>
<keyword evidence="5 10" id="KW-0999">Mitochondrion inner membrane</keyword>
<comment type="subcellular location">
    <subcellularLocation>
        <location evidence="1 10">Mitochondrion inner membrane</location>
    </subcellularLocation>
</comment>
<comment type="similarity">
    <text evidence="2 10">Belongs to the cytochrome c-type heme lyase family.</text>
</comment>
<dbReference type="PANTHER" id="PTHR12743:SF3">
    <property type="entry name" value="HOLOCYTOCHROME-C SYNTHASE"/>
    <property type="match status" value="1"/>
</dbReference>
<evidence type="ECO:0000256" key="7">
    <source>
        <dbReference type="ARBA" id="ARBA00023128"/>
    </source>
</evidence>
<keyword evidence="9 10" id="KW-0456">Lyase</keyword>
<name>A0A1R0H9K9_9FUNG</name>
<dbReference type="InterPro" id="IPR000511">
    <property type="entry name" value="Holocyt_c/c1_synthase"/>
</dbReference>
<evidence type="ECO:0000256" key="2">
    <source>
        <dbReference type="ARBA" id="ARBA00007255"/>
    </source>
</evidence>
<feature type="region of interest" description="Disordered" evidence="11">
    <location>
        <begin position="1"/>
        <end position="35"/>
    </location>
</feature>
<evidence type="ECO:0000256" key="1">
    <source>
        <dbReference type="ARBA" id="ARBA00004273"/>
    </source>
</evidence>
<evidence type="ECO:0000256" key="4">
    <source>
        <dbReference type="ARBA" id="ARBA00022723"/>
    </source>
</evidence>
<evidence type="ECO:0000256" key="8">
    <source>
        <dbReference type="ARBA" id="ARBA00023136"/>
    </source>
</evidence>
<dbReference type="PANTHER" id="PTHR12743">
    <property type="entry name" value="CYTOCHROME C1 HEME LYASE"/>
    <property type="match status" value="1"/>
</dbReference>
<comment type="function">
    <text evidence="10">Lyase that catalyzes the covalent linking of the heme group to the cytochrome C apoprotein to produce the mature functional cytochrome.</text>
</comment>
<feature type="compositionally biased region" description="Basic and acidic residues" evidence="11">
    <location>
        <begin position="10"/>
        <end position="22"/>
    </location>
</feature>
<keyword evidence="3 10" id="KW-0349">Heme</keyword>
<evidence type="ECO:0000313" key="13">
    <source>
        <dbReference type="Proteomes" id="UP000187455"/>
    </source>
</evidence>
<accession>A0A1R0H9K9</accession>
<protein>
    <recommendedName>
        <fullName evidence="10">Holocytochrome c-type synthase</fullName>
        <ecNumber evidence="10">4.4.1.17</ecNumber>
    </recommendedName>
</protein>
<evidence type="ECO:0000256" key="6">
    <source>
        <dbReference type="ARBA" id="ARBA00023004"/>
    </source>
</evidence>
<keyword evidence="7 10" id="KW-0496">Mitochondrion</keyword>
<proteinExistence type="inferred from homology"/>
<keyword evidence="13" id="KW-1185">Reference proteome</keyword>
<reference evidence="12 13" key="1">
    <citation type="journal article" date="2016" name="Mol. Biol. Evol.">
        <title>Genome-Wide Survey of Gut Fungi (Harpellales) Reveals the First Horizontally Transferred Ubiquitin Gene from a Mosquito Host.</title>
        <authorList>
            <person name="Wang Y."/>
            <person name="White M.M."/>
            <person name="Kvist S."/>
            <person name="Moncalvo J.M."/>
        </authorList>
    </citation>
    <scope>NUCLEOTIDE SEQUENCE [LARGE SCALE GENOMIC DNA]</scope>
    <source>
        <strain evidence="12 13">ALG-7-W6</strain>
    </source>
</reference>
<comment type="catalytic activity">
    <reaction evidence="10">
        <text>holo-[cytochrome c] = apo-[cytochrome c] + heme b</text>
        <dbReference type="Rhea" id="RHEA:22648"/>
        <dbReference type="Rhea" id="RHEA-COMP:10725"/>
        <dbReference type="Rhea" id="RHEA-COMP:10726"/>
        <dbReference type="ChEBI" id="CHEBI:29950"/>
        <dbReference type="ChEBI" id="CHEBI:60344"/>
        <dbReference type="ChEBI" id="CHEBI:83739"/>
        <dbReference type="EC" id="4.4.1.17"/>
    </reaction>
</comment>
<evidence type="ECO:0000256" key="9">
    <source>
        <dbReference type="ARBA" id="ARBA00023239"/>
    </source>
</evidence>
<dbReference type="Pfam" id="PF01265">
    <property type="entry name" value="Cyto_heme_lyase"/>
    <property type="match status" value="1"/>
</dbReference>
<organism evidence="12 13">
    <name type="scientific">Smittium mucronatum</name>
    <dbReference type="NCBI Taxonomy" id="133383"/>
    <lineage>
        <taxon>Eukaryota</taxon>
        <taxon>Fungi</taxon>
        <taxon>Fungi incertae sedis</taxon>
        <taxon>Zoopagomycota</taxon>
        <taxon>Kickxellomycotina</taxon>
        <taxon>Harpellomycetes</taxon>
        <taxon>Harpellales</taxon>
        <taxon>Legeriomycetaceae</taxon>
        <taxon>Smittium</taxon>
    </lineage>
</organism>
<comment type="caution">
    <text evidence="12">The sequence shown here is derived from an EMBL/GenBank/DDBJ whole genome shotgun (WGS) entry which is preliminary data.</text>
</comment>
<evidence type="ECO:0000256" key="3">
    <source>
        <dbReference type="ARBA" id="ARBA00022617"/>
    </source>
</evidence>
<dbReference type="Proteomes" id="UP000187455">
    <property type="component" value="Unassembled WGS sequence"/>
</dbReference>
<dbReference type="EC" id="4.4.1.17" evidence="10"/>
<evidence type="ECO:0000256" key="11">
    <source>
        <dbReference type="SAM" id="MobiDB-lite"/>
    </source>
</evidence>
<evidence type="ECO:0000256" key="5">
    <source>
        <dbReference type="ARBA" id="ARBA00022792"/>
    </source>
</evidence>
<dbReference type="EMBL" id="LSSL01000004">
    <property type="protein sequence ID" value="OLY85787.1"/>
    <property type="molecule type" value="Genomic_DNA"/>
</dbReference>
<evidence type="ECO:0000256" key="10">
    <source>
        <dbReference type="RuleBase" id="RU363130"/>
    </source>
</evidence>
<sequence length="117" mass="13759">MPKLSQEPSENQKEYLSTERELSSIPRVASNNKEPDVWEYPSPQQFYNALERKGMGVEEEDVEIMVQIHNFLNEGAWEEVLKWEKLQAHKCDMIKLTRLQGRPNDLSPKARILGWFK</sequence>
<dbReference type="GO" id="GO:0046872">
    <property type="term" value="F:metal ion binding"/>
    <property type="evidence" value="ECO:0007669"/>
    <property type="project" value="UniProtKB-KW"/>
</dbReference>
<gene>
    <name evidence="12" type="ORF">AYI68_g18</name>
</gene>
<dbReference type="GO" id="GO:0004408">
    <property type="term" value="F:holocytochrome-c synthase activity"/>
    <property type="evidence" value="ECO:0007669"/>
    <property type="project" value="UniProtKB-EC"/>
</dbReference>
<keyword evidence="6 10" id="KW-0408">Iron</keyword>
<dbReference type="STRING" id="133383.A0A1R0H9K9"/>
<dbReference type="AlphaFoldDB" id="A0A1R0H9K9"/>
<keyword evidence="4 10" id="KW-0479">Metal-binding</keyword>
<keyword evidence="8 10" id="KW-0472">Membrane</keyword>
<dbReference type="GO" id="GO:0005743">
    <property type="term" value="C:mitochondrial inner membrane"/>
    <property type="evidence" value="ECO:0007669"/>
    <property type="project" value="UniProtKB-SubCell"/>
</dbReference>